<protein>
    <submittedName>
        <fullName evidence="2">TGA transcription factor</fullName>
    </submittedName>
</protein>
<feature type="domain" description="DOG1" evidence="1">
    <location>
        <begin position="6"/>
        <end position="244"/>
    </location>
</feature>
<organism evidence="2 3">
    <name type="scientific">Trema orientale</name>
    <name type="common">Charcoal tree</name>
    <name type="synonym">Celtis orientalis</name>
    <dbReference type="NCBI Taxonomy" id="63057"/>
    <lineage>
        <taxon>Eukaryota</taxon>
        <taxon>Viridiplantae</taxon>
        <taxon>Streptophyta</taxon>
        <taxon>Embryophyta</taxon>
        <taxon>Tracheophyta</taxon>
        <taxon>Spermatophyta</taxon>
        <taxon>Magnoliopsida</taxon>
        <taxon>eudicotyledons</taxon>
        <taxon>Gunneridae</taxon>
        <taxon>Pentapetalae</taxon>
        <taxon>rosids</taxon>
        <taxon>fabids</taxon>
        <taxon>Rosales</taxon>
        <taxon>Cannabaceae</taxon>
        <taxon>Trema</taxon>
    </lineage>
</organism>
<dbReference type="InParanoid" id="A0A2P5EP04"/>
<evidence type="ECO:0000259" key="1">
    <source>
        <dbReference type="PROSITE" id="PS51806"/>
    </source>
</evidence>
<dbReference type="AlphaFoldDB" id="A0A2P5EP04"/>
<dbReference type="STRING" id="63057.A0A2P5EP04"/>
<sequence length="252" mass="28021">MASGVQDRSECCFLEWMRLQEQSLSELLQALNPSQPNGNELTQLIQKGVEQFQHYVDQRSQLANADVAGFFAPTWCTAWENSLLWIGGCRPSSFIRLVYVLCGLDLESKLEEFLGAGGGPPGRLGELSARQLVQVDGLQRRTVKEEEKLTDKLAALQEDVADQPIAAIARGLSRVGETCGELDRALDEHEQAMLAALLEADKLRLNTLKELVGILTPLQAADFLAMSKKLHLCVHEWSKKRDQRHGRVDQGN</sequence>
<dbReference type="Proteomes" id="UP000237000">
    <property type="component" value="Unassembled WGS sequence"/>
</dbReference>
<dbReference type="FunCoup" id="A0A2P5EP04">
    <property type="interactions" value="77"/>
</dbReference>
<keyword evidence="3" id="KW-1185">Reference proteome</keyword>
<proteinExistence type="predicted"/>
<reference evidence="3" key="1">
    <citation type="submission" date="2016-06" db="EMBL/GenBank/DDBJ databases">
        <title>Parallel loss of symbiosis genes in relatives of nitrogen-fixing non-legume Parasponia.</title>
        <authorList>
            <person name="Van Velzen R."/>
            <person name="Holmer R."/>
            <person name="Bu F."/>
            <person name="Rutten L."/>
            <person name="Van Zeijl A."/>
            <person name="Liu W."/>
            <person name="Santuari L."/>
            <person name="Cao Q."/>
            <person name="Sharma T."/>
            <person name="Shen D."/>
            <person name="Roswanjaya Y."/>
            <person name="Wardhani T."/>
            <person name="Kalhor M.S."/>
            <person name="Jansen J."/>
            <person name="Van den Hoogen J."/>
            <person name="Gungor B."/>
            <person name="Hartog M."/>
            <person name="Hontelez J."/>
            <person name="Verver J."/>
            <person name="Yang W.-C."/>
            <person name="Schijlen E."/>
            <person name="Repin R."/>
            <person name="Schilthuizen M."/>
            <person name="Schranz E."/>
            <person name="Heidstra R."/>
            <person name="Miyata K."/>
            <person name="Fedorova E."/>
            <person name="Kohlen W."/>
            <person name="Bisseling T."/>
            <person name="Smit S."/>
            <person name="Geurts R."/>
        </authorList>
    </citation>
    <scope>NUCLEOTIDE SEQUENCE [LARGE SCALE GENOMIC DNA]</scope>
    <source>
        <strain evidence="3">cv. RG33-2</strain>
    </source>
</reference>
<gene>
    <name evidence="2" type="ORF">TorRG33x02_169370</name>
</gene>
<comment type="caution">
    <text evidence="2">The sequence shown here is derived from an EMBL/GenBank/DDBJ whole genome shotgun (WGS) entry which is preliminary data.</text>
</comment>
<dbReference type="OrthoDB" id="1897224at2759"/>
<dbReference type="InterPro" id="IPR051886">
    <property type="entry name" value="Seed_Dev/Stress_Resp_Reg"/>
</dbReference>
<evidence type="ECO:0000313" key="3">
    <source>
        <dbReference type="Proteomes" id="UP000237000"/>
    </source>
</evidence>
<accession>A0A2P5EP04</accession>
<dbReference type="InterPro" id="IPR025422">
    <property type="entry name" value="TGA_domain"/>
</dbReference>
<dbReference type="GO" id="GO:0006351">
    <property type="term" value="P:DNA-templated transcription"/>
    <property type="evidence" value="ECO:0007669"/>
    <property type="project" value="InterPro"/>
</dbReference>
<evidence type="ECO:0000313" key="2">
    <source>
        <dbReference type="EMBL" id="PON87301.1"/>
    </source>
</evidence>
<dbReference type="EMBL" id="JXTC01000119">
    <property type="protein sequence ID" value="PON87301.1"/>
    <property type="molecule type" value="Genomic_DNA"/>
</dbReference>
<dbReference type="GO" id="GO:0043565">
    <property type="term" value="F:sequence-specific DNA binding"/>
    <property type="evidence" value="ECO:0007669"/>
    <property type="project" value="InterPro"/>
</dbReference>
<name>A0A2P5EP04_TREOI</name>
<dbReference type="Pfam" id="PF14144">
    <property type="entry name" value="DOG1"/>
    <property type="match status" value="1"/>
</dbReference>
<dbReference type="PROSITE" id="PS51806">
    <property type="entry name" value="DOG1"/>
    <property type="match status" value="1"/>
</dbReference>
<dbReference type="PANTHER" id="PTHR46354:SF7">
    <property type="entry name" value="PROTEIN DOG1-LIKE 1"/>
    <property type="match status" value="1"/>
</dbReference>
<dbReference type="PANTHER" id="PTHR46354">
    <property type="entry name" value="DOG1 DOMAIN-CONTAINING PROTEIN"/>
    <property type="match status" value="1"/>
</dbReference>